<dbReference type="SMART" id="SM00387">
    <property type="entry name" value="HATPase_c"/>
    <property type="match status" value="1"/>
</dbReference>
<keyword evidence="9 12" id="KW-1133">Transmembrane helix</keyword>
<keyword evidence="5" id="KW-0597">Phosphoprotein</keyword>
<evidence type="ECO:0000256" key="1">
    <source>
        <dbReference type="ARBA" id="ARBA00000085"/>
    </source>
</evidence>
<dbReference type="InterPro" id="IPR036890">
    <property type="entry name" value="HATPase_C_sf"/>
</dbReference>
<comment type="caution">
    <text evidence="14">The sequence shown here is derived from an EMBL/GenBank/DDBJ whole genome shotgun (WGS) entry which is preliminary data.</text>
</comment>
<evidence type="ECO:0000256" key="10">
    <source>
        <dbReference type="ARBA" id="ARBA00023012"/>
    </source>
</evidence>
<dbReference type="Pfam" id="PF06580">
    <property type="entry name" value="His_kinase"/>
    <property type="match status" value="1"/>
</dbReference>
<feature type="transmembrane region" description="Helical" evidence="12">
    <location>
        <begin position="322"/>
        <end position="341"/>
    </location>
</feature>
<dbReference type="Proteomes" id="UP000481087">
    <property type="component" value="Unassembled WGS sequence"/>
</dbReference>
<dbReference type="AlphaFoldDB" id="A0A6L8V5U7"/>
<evidence type="ECO:0000313" key="14">
    <source>
        <dbReference type="EMBL" id="MZQ85604.1"/>
    </source>
</evidence>
<organism evidence="14 15">
    <name type="scientific">Paenibacillus silvestris</name>
    <dbReference type="NCBI Taxonomy" id="2606219"/>
    <lineage>
        <taxon>Bacteria</taxon>
        <taxon>Bacillati</taxon>
        <taxon>Bacillota</taxon>
        <taxon>Bacilli</taxon>
        <taxon>Bacillales</taxon>
        <taxon>Paenibacillaceae</taxon>
        <taxon>Paenibacillus</taxon>
    </lineage>
</organism>
<evidence type="ECO:0000256" key="3">
    <source>
        <dbReference type="ARBA" id="ARBA00012438"/>
    </source>
</evidence>
<reference evidence="14 15" key="1">
    <citation type="submission" date="2019-12" db="EMBL/GenBank/DDBJ databases">
        <title>Paenibacillus sp. nov. sp. isolated from soil.</title>
        <authorList>
            <person name="Kim J."/>
            <person name="Jeong S.E."/>
            <person name="Jung H.S."/>
            <person name="Jeon C.O."/>
        </authorList>
    </citation>
    <scope>NUCLEOTIDE SEQUENCE [LARGE SCALE GENOMIC DNA]</scope>
    <source>
        <strain evidence="14 15">5J-6</strain>
    </source>
</reference>
<dbReference type="Gene3D" id="1.10.8.500">
    <property type="entry name" value="HAMP domain in histidine kinase"/>
    <property type="match status" value="1"/>
</dbReference>
<gene>
    <name evidence="14" type="ORF">GQF01_26130</name>
</gene>
<accession>A0A6L8V5U7</accession>
<evidence type="ECO:0000313" key="15">
    <source>
        <dbReference type="Proteomes" id="UP000481087"/>
    </source>
</evidence>
<protein>
    <recommendedName>
        <fullName evidence="3">histidine kinase</fullName>
        <ecNumber evidence="3">2.7.13.3</ecNumber>
    </recommendedName>
</protein>
<keyword evidence="11 12" id="KW-0472">Membrane</keyword>
<feature type="transmembrane region" description="Helical" evidence="12">
    <location>
        <begin position="38"/>
        <end position="58"/>
    </location>
</feature>
<dbReference type="CDD" id="cd18774">
    <property type="entry name" value="PDC2_HK_sensor"/>
    <property type="match status" value="1"/>
</dbReference>
<evidence type="ECO:0000256" key="4">
    <source>
        <dbReference type="ARBA" id="ARBA00022475"/>
    </source>
</evidence>
<dbReference type="GO" id="GO:0005886">
    <property type="term" value="C:plasma membrane"/>
    <property type="evidence" value="ECO:0007669"/>
    <property type="project" value="UniProtKB-SubCell"/>
</dbReference>
<dbReference type="InterPro" id="IPR003594">
    <property type="entry name" value="HATPase_dom"/>
</dbReference>
<dbReference type="InterPro" id="IPR033479">
    <property type="entry name" value="dCache_1"/>
</dbReference>
<dbReference type="GO" id="GO:0000155">
    <property type="term" value="F:phosphorelay sensor kinase activity"/>
    <property type="evidence" value="ECO:0007669"/>
    <property type="project" value="InterPro"/>
</dbReference>
<dbReference type="InterPro" id="IPR003660">
    <property type="entry name" value="HAMP_dom"/>
</dbReference>
<keyword evidence="10" id="KW-0902">Two-component regulatory system</keyword>
<dbReference type="PANTHER" id="PTHR34220">
    <property type="entry name" value="SENSOR HISTIDINE KINASE YPDA"/>
    <property type="match status" value="1"/>
</dbReference>
<evidence type="ECO:0000256" key="5">
    <source>
        <dbReference type="ARBA" id="ARBA00022553"/>
    </source>
</evidence>
<dbReference type="EMBL" id="WTUZ01000022">
    <property type="protein sequence ID" value="MZQ85604.1"/>
    <property type="molecule type" value="Genomic_DNA"/>
</dbReference>
<evidence type="ECO:0000259" key="13">
    <source>
        <dbReference type="PROSITE" id="PS50885"/>
    </source>
</evidence>
<dbReference type="PRINTS" id="PR00344">
    <property type="entry name" value="BCTRLSENSOR"/>
</dbReference>
<dbReference type="InterPro" id="IPR004358">
    <property type="entry name" value="Sig_transdc_His_kin-like_C"/>
</dbReference>
<dbReference type="InterPro" id="IPR050640">
    <property type="entry name" value="Bact_2-comp_sensor_kinase"/>
</dbReference>
<dbReference type="SMART" id="SM00304">
    <property type="entry name" value="HAMP"/>
    <property type="match status" value="1"/>
</dbReference>
<evidence type="ECO:0000256" key="12">
    <source>
        <dbReference type="SAM" id="Phobius"/>
    </source>
</evidence>
<keyword evidence="7 12" id="KW-0812">Transmembrane</keyword>
<dbReference type="EC" id="2.7.13.3" evidence="3"/>
<dbReference type="PROSITE" id="PS50885">
    <property type="entry name" value="HAMP"/>
    <property type="match status" value="1"/>
</dbReference>
<evidence type="ECO:0000256" key="6">
    <source>
        <dbReference type="ARBA" id="ARBA00022679"/>
    </source>
</evidence>
<sequence>MLKWGLNGKILGHKGSRNGRVLNKFIVSIAGMDLKRKLIILFMIISVIPLTALGLLSYNHASHTVQQKVYQTILESLSQITFSINYVISDVEQLSMYIYSNSDVQQVLSVNGEERSVADKYRDEQRIKTILESLIGFKNWDIEIYILGANGERFFTGDVLPKQYGQYDPDWGLFRKAQLAGGNTVWDTHYTLKKLYDFGTALSSGRLLKNIETNETLGYLVIDIMESAFVDKYAKAHLFPGGEIFMLDKFGNVISSRPKHQIGTKLQVDYLPQVLEGTKGYFQSTDTNGARKIIIYDTSEVTGFKLVSVIPVKEVIKESESIRILTFGVLLIGILAAYWFANVVSNQITDPLRKLRLLMRKVEKGDMNVSFPSKYTDEVGQLGQSFNRMVEEIKYLIKENYEKQLQLREAELKAIQAQINPHFLYNTLDSINWMARIHQIDEISETVISLGELFRYSIRKGNQVITIQEDIKQIQHYLSIQKLRFRDKLHIIMEIDEAILPLYTLKLLIQPIVENAIIHGLENKKGPGTLRILGSLMDKQVQFLIEDDGIGFLLHPLLQANRTKNNDNTGIGLENIHKRLSLQFGEEASLTITSEQGQGTTVIIRIPQILHEGDVNV</sequence>
<dbReference type="Gene3D" id="3.30.450.20">
    <property type="entry name" value="PAS domain"/>
    <property type="match status" value="1"/>
</dbReference>
<dbReference type="SUPFAM" id="SSF158472">
    <property type="entry name" value="HAMP domain-like"/>
    <property type="match status" value="1"/>
</dbReference>
<dbReference type="SUPFAM" id="SSF55874">
    <property type="entry name" value="ATPase domain of HSP90 chaperone/DNA topoisomerase II/histidine kinase"/>
    <property type="match status" value="1"/>
</dbReference>
<dbReference type="Pfam" id="PF02518">
    <property type="entry name" value="HATPase_c"/>
    <property type="match status" value="1"/>
</dbReference>
<dbReference type="Gene3D" id="3.30.565.10">
    <property type="entry name" value="Histidine kinase-like ATPase, C-terminal domain"/>
    <property type="match status" value="1"/>
</dbReference>
<keyword evidence="6" id="KW-0808">Transferase</keyword>
<feature type="domain" description="HAMP" evidence="13">
    <location>
        <begin position="346"/>
        <end position="398"/>
    </location>
</feature>
<evidence type="ECO:0000256" key="2">
    <source>
        <dbReference type="ARBA" id="ARBA00004651"/>
    </source>
</evidence>
<evidence type="ECO:0000256" key="7">
    <source>
        <dbReference type="ARBA" id="ARBA00022692"/>
    </source>
</evidence>
<keyword evidence="15" id="KW-1185">Reference proteome</keyword>
<name>A0A6L8V5U7_9BACL</name>
<keyword evidence="4" id="KW-1003">Cell membrane</keyword>
<comment type="subcellular location">
    <subcellularLocation>
        <location evidence="2">Cell membrane</location>
        <topology evidence="2">Multi-pass membrane protein</topology>
    </subcellularLocation>
</comment>
<dbReference type="PANTHER" id="PTHR34220:SF7">
    <property type="entry name" value="SENSOR HISTIDINE KINASE YPDA"/>
    <property type="match status" value="1"/>
</dbReference>
<dbReference type="Pfam" id="PF00672">
    <property type="entry name" value="HAMP"/>
    <property type="match status" value="1"/>
</dbReference>
<dbReference type="InterPro" id="IPR010559">
    <property type="entry name" value="Sig_transdc_His_kin_internal"/>
</dbReference>
<dbReference type="Pfam" id="PF02743">
    <property type="entry name" value="dCache_1"/>
    <property type="match status" value="1"/>
</dbReference>
<evidence type="ECO:0000256" key="11">
    <source>
        <dbReference type="ARBA" id="ARBA00023136"/>
    </source>
</evidence>
<proteinExistence type="predicted"/>
<comment type="catalytic activity">
    <reaction evidence="1">
        <text>ATP + protein L-histidine = ADP + protein N-phospho-L-histidine.</text>
        <dbReference type="EC" id="2.7.13.3"/>
    </reaction>
</comment>
<dbReference type="CDD" id="cd06225">
    <property type="entry name" value="HAMP"/>
    <property type="match status" value="1"/>
</dbReference>
<evidence type="ECO:0000256" key="8">
    <source>
        <dbReference type="ARBA" id="ARBA00022777"/>
    </source>
</evidence>
<keyword evidence="8" id="KW-0418">Kinase</keyword>
<evidence type="ECO:0000256" key="9">
    <source>
        <dbReference type="ARBA" id="ARBA00022989"/>
    </source>
</evidence>